<feature type="transmembrane region" description="Helical" evidence="1">
    <location>
        <begin position="6"/>
        <end position="25"/>
    </location>
</feature>
<feature type="transmembrane region" description="Helical" evidence="1">
    <location>
        <begin position="37"/>
        <end position="54"/>
    </location>
</feature>
<dbReference type="Pfam" id="PF05569">
    <property type="entry name" value="Peptidase_M56"/>
    <property type="match status" value="1"/>
</dbReference>
<reference evidence="3 4" key="1">
    <citation type="submission" date="2023-07" db="EMBL/GenBank/DDBJ databases">
        <title>Genomic Encyclopedia of Type Strains, Phase IV (KMG-IV): sequencing the most valuable type-strain genomes for metagenomic binning, comparative biology and taxonomic classification.</title>
        <authorList>
            <person name="Goeker M."/>
        </authorList>
    </citation>
    <scope>NUCLEOTIDE SEQUENCE [LARGE SCALE GENOMIC DNA]</scope>
    <source>
        <strain evidence="3 4">DSM 102814</strain>
    </source>
</reference>
<keyword evidence="1" id="KW-0472">Membrane</keyword>
<dbReference type="PANTHER" id="PTHR34978">
    <property type="entry name" value="POSSIBLE SENSOR-TRANSDUCER PROTEIN BLAR"/>
    <property type="match status" value="1"/>
</dbReference>
<dbReference type="EMBL" id="JAVDQA010000002">
    <property type="protein sequence ID" value="MDR6300612.1"/>
    <property type="molecule type" value="Genomic_DNA"/>
</dbReference>
<dbReference type="PANTHER" id="PTHR34978:SF3">
    <property type="entry name" value="SLR0241 PROTEIN"/>
    <property type="match status" value="1"/>
</dbReference>
<dbReference type="InterPro" id="IPR037066">
    <property type="entry name" value="Plug_dom_sf"/>
</dbReference>
<name>A0ABU1K6H6_9FLAO</name>
<dbReference type="CDD" id="cd07341">
    <property type="entry name" value="M56_BlaR1_MecR1_like"/>
    <property type="match status" value="1"/>
</dbReference>
<evidence type="ECO:0000313" key="3">
    <source>
        <dbReference type="EMBL" id="MDR6300612.1"/>
    </source>
</evidence>
<organism evidence="3 4">
    <name type="scientific">Mesonia maritima</name>
    <dbReference type="NCBI Taxonomy" id="1793873"/>
    <lineage>
        <taxon>Bacteria</taxon>
        <taxon>Pseudomonadati</taxon>
        <taxon>Bacteroidota</taxon>
        <taxon>Flavobacteriia</taxon>
        <taxon>Flavobacteriales</taxon>
        <taxon>Flavobacteriaceae</taxon>
        <taxon>Mesonia</taxon>
    </lineage>
</organism>
<evidence type="ECO:0000256" key="1">
    <source>
        <dbReference type="SAM" id="Phobius"/>
    </source>
</evidence>
<dbReference type="Proteomes" id="UP001257659">
    <property type="component" value="Unassembled WGS sequence"/>
</dbReference>
<sequence length="685" mass="78957">MESFFTYSWKVALLLSLWLIFYRLFLANNTLFEYKRIFLASGLLVSVLLPFFYIHEIETVVMPTQMNAGNSTGISTSTNFITEEAETIDWFLLVFLGYISGVIFCLLKFFFQFYSLLKIISGGKRSEKNGLKLVEIETETTAFSFLRTIVYNPTQYSAEELTIVLTHEKIHARELHTLDILLAELFICFQWFNPFAWFYKKDIVQNLEFLTDQKVIAAENSKELYQLTLLKSSTKNAVNLLANQFHHSFIKKRIFMLNKNRTTKFSMLKTLILIPFLALFLFGFNVKHSVEYVSDSNEESQVLSTYIIAANTSDKELNSIERKIQKDFLPAKVEFSEIQRNKKGELINLNIKTRFHGNKKFSDHVSKTTSAFPLQLTVESNRISVINATGHISTISKKGSKTGYKNLHKLGKKPLYIINGKQYTFDELTENKFSYQTKEGNYLEFTEIHPAEAIKKYGEKAKDGVMIVNETKYEDSTNKAKITEMSLKFDEDSDKKIKANKTNEKSIAELVNKNKILVLNGIKNKPSDFANKYLYIESYTKTPQGEKFIANINGLIFTKEEYSNYLADKQPVEQEFLKFDENGKASWFTISFKVEDEKFKQQKIADKSKPINARQTPNENKTIASSLRFENAKPIVYINGKKSNLKKLNNLNEDNIEKVNILKGEEAIEKYGKKAKYGVILVTTK</sequence>
<dbReference type="InterPro" id="IPR008756">
    <property type="entry name" value="Peptidase_M56"/>
</dbReference>
<feature type="transmembrane region" description="Helical" evidence="1">
    <location>
        <begin position="265"/>
        <end position="284"/>
    </location>
</feature>
<evidence type="ECO:0000313" key="4">
    <source>
        <dbReference type="Proteomes" id="UP001257659"/>
    </source>
</evidence>
<evidence type="ECO:0000259" key="2">
    <source>
        <dbReference type="Pfam" id="PF05569"/>
    </source>
</evidence>
<proteinExistence type="predicted"/>
<keyword evidence="4" id="KW-1185">Reference proteome</keyword>
<gene>
    <name evidence="3" type="ORF">GGR31_001243</name>
</gene>
<feature type="domain" description="Peptidase M56" evidence="2">
    <location>
        <begin position="150"/>
        <end position="257"/>
    </location>
</feature>
<protein>
    <submittedName>
        <fullName evidence="3">Uncharacterized protein YrzB (UPF0473 family)</fullName>
    </submittedName>
</protein>
<dbReference type="Gene3D" id="2.170.130.10">
    <property type="entry name" value="TonB-dependent receptor, plug domain"/>
    <property type="match status" value="1"/>
</dbReference>
<keyword evidence="1" id="KW-0812">Transmembrane</keyword>
<dbReference type="RefSeq" id="WP_309727515.1">
    <property type="nucleotide sequence ID" value="NZ_JAVDQA010000002.1"/>
</dbReference>
<feature type="transmembrane region" description="Helical" evidence="1">
    <location>
        <begin position="90"/>
        <end position="111"/>
    </location>
</feature>
<comment type="caution">
    <text evidence="3">The sequence shown here is derived from an EMBL/GenBank/DDBJ whole genome shotgun (WGS) entry which is preliminary data.</text>
</comment>
<keyword evidence="1" id="KW-1133">Transmembrane helix</keyword>
<accession>A0ABU1K6H6</accession>
<dbReference type="InterPro" id="IPR052173">
    <property type="entry name" value="Beta-lactam_resp_regulator"/>
</dbReference>